<dbReference type="EMBL" id="CP002191">
    <property type="protein sequence ID" value="AFD25817.1"/>
    <property type="molecule type" value="Genomic_DNA"/>
</dbReference>
<evidence type="ECO:0000313" key="4">
    <source>
        <dbReference type="Proteomes" id="UP000007575"/>
    </source>
</evidence>
<dbReference type="AlphaFoldDB" id="H8GX88"/>
<dbReference type="STRING" id="745776.DGo_CA1890"/>
<feature type="domain" description="Phage head morphogenesis" evidence="2">
    <location>
        <begin position="449"/>
        <end position="558"/>
    </location>
</feature>
<dbReference type="InterPro" id="IPR006528">
    <property type="entry name" value="Phage_head_morphogenesis_dom"/>
</dbReference>
<organism evidence="3 4">
    <name type="scientific">Deinococcus gobiensis (strain DSM 21396 / JCM 16679 / CGMCC 1.7299 / I-0)</name>
    <dbReference type="NCBI Taxonomy" id="745776"/>
    <lineage>
        <taxon>Bacteria</taxon>
        <taxon>Thermotogati</taxon>
        <taxon>Deinococcota</taxon>
        <taxon>Deinococci</taxon>
        <taxon>Deinococcales</taxon>
        <taxon>Deinococcaceae</taxon>
        <taxon>Deinococcus</taxon>
    </lineage>
</organism>
<feature type="compositionally biased region" description="Basic and acidic residues" evidence="1">
    <location>
        <begin position="321"/>
        <end position="330"/>
    </location>
</feature>
<dbReference type="eggNOG" id="COG2369">
    <property type="taxonomic scope" value="Bacteria"/>
</dbReference>
<dbReference type="KEGG" id="dgo:DGo_CA1890"/>
<dbReference type="NCBIfam" id="TIGR01641">
    <property type="entry name" value="phageSPP1_gp7"/>
    <property type="match status" value="1"/>
</dbReference>
<sequence>MARQDLMERWALHMLLAGNALWFLNLVSGKPVELWPLLPDEIKPIKDAQKFVSGYEWKPAGRDKTRLDAVQVAHWMCVNPNDVYWGLSPVMAGAKAIDTDTTAARWNISTLANDGKPPYAVLLDSGLSAEQQRTATAILREQVNGSNVRKMIALGSTRDVKPLAMNATDLDWLNGRRFSREEIGAVLGVPPILMSFGEAATFSNLDAAKAMLWEDRIVPLLDDLCQGLMGSLFPFWTLDGAQWRIRPDLSGVRALQANLKTEAEVGKLKAETLKTLVDSGVPANMAAQVVGLPLVDIPGGDAPRSAAPAALPAATKARRPPSFERKDKGEDEVAARLARMDEWTGEIQNKVAQVLLEQGNAAASAYALGQPWETALDPDDWQDLLEAVHTAVIEAEGKVAYTAVLSSITATGGGGAFDVLADGVTEWIAEHVGENVKGITETSQALLQGQITAGVEAGESVKDIAKRLRKANAEWAGWRAEVIARTETASAFGAAHAQAADQLADEFDVELVKTWHATRDSRTRDEHAAIDGETRALDEPFSIGVMQSPGGVNCRCVVTYGVAE</sequence>
<dbReference type="eggNOG" id="COG4695">
    <property type="taxonomic scope" value="Bacteria"/>
</dbReference>
<gene>
    <name evidence="3" type="ordered locus">DGo_CA1890</name>
</gene>
<feature type="region of interest" description="Disordered" evidence="1">
    <location>
        <begin position="303"/>
        <end position="330"/>
    </location>
</feature>
<evidence type="ECO:0000313" key="3">
    <source>
        <dbReference type="EMBL" id="AFD25817.1"/>
    </source>
</evidence>
<protein>
    <submittedName>
        <fullName evidence="3">Putative gene transfer agent portal protein</fullName>
    </submittedName>
</protein>
<dbReference type="PATRIC" id="fig|745776.4.peg.1940"/>
<dbReference type="HOGENOM" id="CLU_482922_0_0_0"/>
<reference evidence="3 4" key="1">
    <citation type="journal article" date="2012" name="PLoS ONE">
        <title>Genome sequence and transcriptome analysis of the radioresistant bacterium Deinococcus gobiensis: insights into the extreme environmental adaptations.</title>
        <authorList>
            <person name="Yuan M."/>
            <person name="Chen M."/>
            <person name="Zhang W."/>
            <person name="Lu W."/>
            <person name="Wang J."/>
            <person name="Yang M."/>
            <person name="Zhao P."/>
            <person name="Tang R."/>
            <person name="Li X."/>
            <person name="Hao Y."/>
            <person name="Zhou Z."/>
            <person name="Zhan Y."/>
            <person name="Yu H."/>
            <person name="Teng C."/>
            <person name="Yan Y."/>
            <person name="Ping S."/>
            <person name="Wang Y."/>
            <person name="Lin M."/>
        </authorList>
    </citation>
    <scope>NUCLEOTIDE SEQUENCE [LARGE SCALE GENOMIC DNA]</scope>
    <source>
        <strain evidence="3 4">I-0</strain>
    </source>
</reference>
<dbReference type="Pfam" id="PF04233">
    <property type="entry name" value="Phage_Mu_F"/>
    <property type="match status" value="1"/>
</dbReference>
<dbReference type="Pfam" id="PF04860">
    <property type="entry name" value="Phage_portal"/>
    <property type="match status" value="1"/>
</dbReference>
<name>H8GX88_DEIGI</name>
<dbReference type="Proteomes" id="UP000007575">
    <property type="component" value="Chromosome"/>
</dbReference>
<evidence type="ECO:0000256" key="1">
    <source>
        <dbReference type="SAM" id="MobiDB-lite"/>
    </source>
</evidence>
<accession>H8GX88</accession>
<evidence type="ECO:0000259" key="2">
    <source>
        <dbReference type="Pfam" id="PF04233"/>
    </source>
</evidence>
<feature type="compositionally biased region" description="Low complexity" evidence="1">
    <location>
        <begin position="303"/>
        <end position="315"/>
    </location>
</feature>
<dbReference type="InterPro" id="IPR006944">
    <property type="entry name" value="Phage/GTA_portal"/>
</dbReference>
<keyword evidence="4" id="KW-1185">Reference proteome</keyword>
<proteinExistence type="predicted"/>